<evidence type="ECO:0000256" key="3">
    <source>
        <dbReference type="ARBA" id="ARBA00023163"/>
    </source>
</evidence>
<keyword evidence="2" id="KW-0238">DNA-binding</keyword>
<reference evidence="5 6" key="1">
    <citation type="submission" date="2020-05" db="EMBL/GenBank/DDBJ databases">
        <title>Mucilaginibacter mali sp. nov.</title>
        <authorList>
            <person name="Kim H.S."/>
            <person name="Lee K.C."/>
            <person name="Suh M.K."/>
            <person name="Kim J.-S."/>
            <person name="Han K.-I."/>
            <person name="Eom M.K."/>
            <person name="Shin Y.K."/>
            <person name="Lee J.-S."/>
        </authorList>
    </citation>
    <scope>NUCLEOTIDE SEQUENCE [LARGE SCALE GENOMIC DNA]</scope>
    <source>
        <strain evidence="5 6">G2-14</strain>
    </source>
</reference>
<evidence type="ECO:0000313" key="6">
    <source>
        <dbReference type="Proteomes" id="UP000505355"/>
    </source>
</evidence>
<evidence type="ECO:0000313" key="5">
    <source>
        <dbReference type="EMBL" id="QKJ29771.1"/>
    </source>
</evidence>
<dbReference type="PANTHER" id="PTHR38445">
    <property type="entry name" value="HTH-TYPE TRANSCRIPTIONAL REPRESSOR YTRA"/>
    <property type="match status" value="1"/>
</dbReference>
<keyword evidence="6" id="KW-1185">Reference proteome</keyword>
<keyword evidence="1" id="KW-0805">Transcription regulation</keyword>
<proteinExistence type="predicted"/>
<name>A0A7D4Q744_9SPHI</name>
<dbReference type="CDD" id="cd07377">
    <property type="entry name" value="WHTH_GntR"/>
    <property type="match status" value="1"/>
</dbReference>
<accession>A0A7D4Q744</accession>
<dbReference type="AlphaFoldDB" id="A0A7D4Q744"/>
<dbReference type="Gene3D" id="3.40.50.2300">
    <property type="match status" value="2"/>
</dbReference>
<dbReference type="Proteomes" id="UP000505355">
    <property type="component" value="Chromosome"/>
</dbReference>
<evidence type="ECO:0000259" key="4">
    <source>
        <dbReference type="PROSITE" id="PS50949"/>
    </source>
</evidence>
<dbReference type="GO" id="GO:0003700">
    <property type="term" value="F:DNA-binding transcription factor activity"/>
    <property type="evidence" value="ECO:0007669"/>
    <property type="project" value="InterPro"/>
</dbReference>
<dbReference type="PROSITE" id="PS50949">
    <property type="entry name" value="HTH_GNTR"/>
    <property type="match status" value="1"/>
</dbReference>
<dbReference type="EMBL" id="CP054139">
    <property type="protein sequence ID" value="QKJ29771.1"/>
    <property type="molecule type" value="Genomic_DNA"/>
</dbReference>
<dbReference type="InterPro" id="IPR036390">
    <property type="entry name" value="WH_DNA-bd_sf"/>
</dbReference>
<dbReference type="SUPFAM" id="SSF46785">
    <property type="entry name" value="Winged helix' DNA-binding domain"/>
    <property type="match status" value="1"/>
</dbReference>
<dbReference type="GO" id="GO:0003677">
    <property type="term" value="F:DNA binding"/>
    <property type="evidence" value="ECO:0007669"/>
    <property type="project" value="UniProtKB-KW"/>
</dbReference>
<organism evidence="5 6">
    <name type="scientific">Mucilaginibacter mali</name>
    <dbReference type="NCBI Taxonomy" id="2740462"/>
    <lineage>
        <taxon>Bacteria</taxon>
        <taxon>Pseudomonadati</taxon>
        <taxon>Bacteroidota</taxon>
        <taxon>Sphingobacteriia</taxon>
        <taxon>Sphingobacteriales</taxon>
        <taxon>Sphingobacteriaceae</taxon>
        <taxon>Mucilaginibacter</taxon>
    </lineage>
</organism>
<dbReference type="Gene3D" id="1.10.10.10">
    <property type="entry name" value="Winged helix-like DNA-binding domain superfamily/Winged helix DNA-binding domain"/>
    <property type="match status" value="1"/>
</dbReference>
<dbReference type="PANTHER" id="PTHR38445:SF10">
    <property type="entry name" value="GNTR-FAMILY TRANSCRIPTIONAL REGULATOR"/>
    <property type="match status" value="1"/>
</dbReference>
<dbReference type="InterPro" id="IPR028082">
    <property type="entry name" value="Peripla_BP_I"/>
</dbReference>
<feature type="domain" description="HTH gntR-type" evidence="4">
    <location>
        <begin position="18"/>
        <end position="86"/>
    </location>
</feature>
<dbReference type="Pfam" id="PF00392">
    <property type="entry name" value="GntR"/>
    <property type="match status" value="1"/>
</dbReference>
<dbReference type="RefSeq" id="WP_173414463.1">
    <property type="nucleotide sequence ID" value="NZ_CP054139.1"/>
</dbReference>
<keyword evidence="3" id="KW-0804">Transcription</keyword>
<dbReference type="InterPro" id="IPR036388">
    <property type="entry name" value="WH-like_DNA-bd_sf"/>
</dbReference>
<sequence>MKSSLFLEYIYIDYYSSTPKYLQLANSIIQSVREGKLTKNDTLPSINELNYNFEISRDTAEKAYKYLKSIGLLGSVPGKGYYIKNAEAEQQYKVFLIFNKLSPHKKILYDAIVDGLGNEAAIDFYIYNNDFAFFKKLLQNKSNDYTHYVIIPHFMDGGENVHEIINTLPKEKLILLDKLVPGVTGDFGAVYENFERDIFHVLEEALPQLSKYNTLKIIFPEYTYFPNEILKGFFSFCIQYAFSYKVVHDIQSEPINKGEVFINLMENDLVILIERILSTKLKIGEDIGVISYNETPLKKIILNGLTTISTDFEKMGEMTADIIKNGTPSKFEVPFYLTLRSSL</sequence>
<evidence type="ECO:0000256" key="2">
    <source>
        <dbReference type="ARBA" id="ARBA00023125"/>
    </source>
</evidence>
<gene>
    <name evidence="5" type="ORF">HQ865_08380</name>
</gene>
<dbReference type="KEGG" id="mmab:HQ865_08380"/>
<dbReference type="SMART" id="SM00345">
    <property type="entry name" value="HTH_GNTR"/>
    <property type="match status" value="1"/>
</dbReference>
<evidence type="ECO:0000256" key="1">
    <source>
        <dbReference type="ARBA" id="ARBA00023015"/>
    </source>
</evidence>
<protein>
    <submittedName>
        <fullName evidence="5">GntR family transcriptional regulator</fullName>
    </submittedName>
</protein>
<dbReference type="InterPro" id="IPR000524">
    <property type="entry name" value="Tscrpt_reg_HTH_GntR"/>
</dbReference>
<dbReference type="SUPFAM" id="SSF53822">
    <property type="entry name" value="Periplasmic binding protein-like I"/>
    <property type="match status" value="1"/>
</dbReference>